<sequence>MRHLFGRWMLLLPAAAAAPAAPLSAEQQQAAAKQRPVQIWGGFMLASPLKPL</sequence>
<evidence type="ECO:0000256" key="1">
    <source>
        <dbReference type="SAM" id="SignalP"/>
    </source>
</evidence>
<dbReference type="AlphaFoldDB" id="A0A4U6UH80"/>
<feature type="signal peptide" evidence="1">
    <location>
        <begin position="1"/>
        <end position="17"/>
    </location>
</feature>
<keyword evidence="3" id="KW-1185">Reference proteome</keyword>
<evidence type="ECO:0000313" key="3">
    <source>
        <dbReference type="Proteomes" id="UP000298652"/>
    </source>
</evidence>
<dbReference type="Proteomes" id="UP000298652">
    <property type="component" value="Chromosome 5"/>
</dbReference>
<organism evidence="2 3">
    <name type="scientific">Setaria viridis</name>
    <name type="common">Green bristlegrass</name>
    <name type="synonym">Setaria italica subsp. viridis</name>
    <dbReference type="NCBI Taxonomy" id="4556"/>
    <lineage>
        <taxon>Eukaryota</taxon>
        <taxon>Viridiplantae</taxon>
        <taxon>Streptophyta</taxon>
        <taxon>Embryophyta</taxon>
        <taxon>Tracheophyta</taxon>
        <taxon>Spermatophyta</taxon>
        <taxon>Magnoliopsida</taxon>
        <taxon>Liliopsida</taxon>
        <taxon>Poales</taxon>
        <taxon>Poaceae</taxon>
        <taxon>PACMAD clade</taxon>
        <taxon>Panicoideae</taxon>
        <taxon>Panicodae</taxon>
        <taxon>Paniceae</taxon>
        <taxon>Cenchrinae</taxon>
        <taxon>Setaria</taxon>
    </lineage>
</organism>
<gene>
    <name evidence="2" type="ORF">SEVIR_5G233532v2</name>
</gene>
<dbReference type="Gramene" id="TKW15368">
    <property type="protein sequence ID" value="TKW15368"/>
    <property type="gene ID" value="SEVIR_5G233532v2"/>
</dbReference>
<dbReference type="EMBL" id="CM016556">
    <property type="protein sequence ID" value="TKW15368.1"/>
    <property type="molecule type" value="Genomic_DNA"/>
</dbReference>
<reference evidence="2" key="1">
    <citation type="submission" date="2019-03" db="EMBL/GenBank/DDBJ databases">
        <title>WGS assembly of Setaria viridis.</title>
        <authorList>
            <person name="Huang P."/>
            <person name="Jenkins J."/>
            <person name="Grimwood J."/>
            <person name="Barry K."/>
            <person name="Healey A."/>
            <person name="Mamidi S."/>
            <person name="Sreedasyam A."/>
            <person name="Shu S."/>
            <person name="Feldman M."/>
            <person name="Wu J."/>
            <person name="Yu Y."/>
            <person name="Chen C."/>
            <person name="Johnson J."/>
            <person name="Rokhsar D."/>
            <person name="Baxter I."/>
            <person name="Schmutz J."/>
            <person name="Brutnell T."/>
            <person name="Kellogg E."/>
        </authorList>
    </citation>
    <scope>NUCLEOTIDE SEQUENCE [LARGE SCALE GENOMIC DNA]</scope>
</reference>
<protein>
    <submittedName>
        <fullName evidence="2">Uncharacterized protein</fullName>
    </submittedName>
</protein>
<feature type="chain" id="PRO_5020371333" evidence="1">
    <location>
        <begin position="18"/>
        <end position="52"/>
    </location>
</feature>
<evidence type="ECO:0000313" key="2">
    <source>
        <dbReference type="EMBL" id="TKW15368.1"/>
    </source>
</evidence>
<name>A0A4U6UH80_SETVI</name>
<keyword evidence="1" id="KW-0732">Signal</keyword>
<proteinExistence type="predicted"/>
<accession>A0A4U6UH80</accession>